<protein>
    <submittedName>
        <fullName evidence="2">Glycosyltransferase</fullName>
    </submittedName>
</protein>
<evidence type="ECO:0000313" key="2">
    <source>
        <dbReference type="EMBL" id="TPV35740.1"/>
    </source>
</evidence>
<comment type="caution">
    <text evidence="2">The sequence shown here is derived from an EMBL/GenBank/DDBJ whole genome shotgun (WGS) entry which is preliminary data.</text>
</comment>
<accession>A0A506PU32</accession>
<dbReference type="EMBL" id="VHIQ01000001">
    <property type="protein sequence ID" value="TPV35740.1"/>
    <property type="molecule type" value="Genomic_DNA"/>
</dbReference>
<dbReference type="GO" id="GO:0016740">
    <property type="term" value="F:transferase activity"/>
    <property type="evidence" value="ECO:0007669"/>
    <property type="project" value="UniProtKB-KW"/>
</dbReference>
<proteinExistence type="predicted"/>
<feature type="domain" description="Spore protein YkvP/CgeB glycosyl transferase-like" evidence="1">
    <location>
        <begin position="186"/>
        <end position="333"/>
    </location>
</feature>
<gene>
    <name evidence="2" type="ORF">FJ651_02160</name>
</gene>
<dbReference type="OrthoDB" id="110463at2"/>
<name>A0A506PU32_9FLAO</name>
<dbReference type="RefSeq" id="WP_140988749.1">
    <property type="nucleotide sequence ID" value="NZ_VHIQ01000001.1"/>
</dbReference>
<organism evidence="2 3">
    <name type="scientific">Paucihalobacter ruber</name>
    <dbReference type="NCBI Taxonomy" id="2567861"/>
    <lineage>
        <taxon>Bacteria</taxon>
        <taxon>Pseudomonadati</taxon>
        <taxon>Bacteroidota</taxon>
        <taxon>Flavobacteriia</taxon>
        <taxon>Flavobacteriales</taxon>
        <taxon>Flavobacteriaceae</taxon>
        <taxon>Paucihalobacter</taxon>
    </lineage>
</organism>
<dbReference type="Pfam" id="PF13524">
    <property type="entry name" value="Glyco_trans_1_2"/>
    <property type="match status" value="1"/>
</dbReference>
<keyword evidence="2" id="KW-0808">Transferase</keyword>
<reference evidence="2 3" key="1">
    <citation type="submission" date="2019-06" db="EMBL/GenBank/DDBJ databases">
        <title>Flavobacteriaceae Paucihalobacterium erythroidium CWB-1, complete genome.</title>
        <authorList>
            <person name="Wu S."/>
        </authorList>
    </citation>
    <scope>NUCLEOTIDE SEQUENCE [LARGE SCALE GENOMIC DNA]</scope>
    <source>
        <strain evidence="2 3">CWB-1</strain>
    </source>
</reference>
<sequence length="338" mass="39181">MERFLYIGQYTEGTTSKMRADTLKQQLQPAIFSVIDIHVPFYKTPKFFRSLGFRYKKGPLIKRVNNYILGLLGTDTYDMIWVDKGVYISSKTTRILRTKTPKLIHFTPDPAFTFHQSPLFFKSLPNYDFVITTKSYELDAYRKACTTNKVLYATQGFDRQLHQPSKEPFSEKDGFVFIGHHEREREAILELLLKHQVKITLAGIKWQTFAKRHQTNPLLNYLGEGVYGDQYVRAIQKGKIAWGAISKWVAELHTTRTFEIPACGTALLTERNTETQLFFKDDEVIFYSNPDELVSQVKFFMHNDNALEELTKKGSAVVYQQGYDYASIFSKLLQTLLD</sequence>
<keyword evidence="3" id="KW-1185">Reference proteome</keyword>
<dbReference type="Proteomes" id="UP000317332">
    <property type="component" value="Unassembled WGS sequence"/>
</dbReference>
<evidence type="ECO:0000259" key="1">
    <source>
        <dbReference type="Pfam" id="PF13524"/>
    </source>
</evidence>
<dbReference type="InterPro" id="IPR055259">
    <property type="entry name" value="YkvP/CgeB_Glyco_trans-like"/>
</dbReference>
<evidence type="ECO:0000313" key="3">
    <source>
        <dbReference type="Proteomes" id="UP000317332"/>
    </source>
</evidence>
<dbReference type="AlphaFoldDB" id="A0A506PU32"/>